<dbReference type="Proteomes" id="UP000244173">
    <property type="component" value="Chromosome"/>
</dbReference>
<accession>A0A2S0PCQ9</accession>
<sequence length="179" mass="19812">MDLEVLDQEEKYRLAIHALRQQRHTEALLLLKRADPTQASDPQRLYLLGVLYADIGLPERAVAHLALAIDIDPLLATARFQLGLLLLTLGRTAQAVEVWQQLDLLDAAAPLRLFRDALQHLLADELAPCRRLLALGIDANRDNPALNDDMRRLLAQLDDMPADNGAASSVFRHVHAGPG</sequence>
<gene>
    <name evidence="1" type="ORF">DAI18_14715</name>
</gene>
<organism evidence="1 2">
    <name type="scientific">Microvirgula aerodenitrificans</name>
    <dbReference type="NCBI Taxonomy" id="57480"/>
    <lineage>
        <taxon>Bacteria</taxon>
        <taxon>Pseudomonadati</taxon>
        <taxon>Pseudomonadota</taxon>
        <taxon>Betaproteobacteria</taxon>
        <taxon>Neisseriales</taxon>
        <taxon>Aquaspirillaceae</taxon>
        <taxon>Microvirgula</taxon>
    </lineage>
</organism>
<proteinExistence type="predicted"/>
<dbReference type="InterPro" id="IPR011990">
    <property type="entry name" value="TPR-like_helical_dom_sf"/>
</dbReference>
<evidence type="ECO:0000313" key="2">
    <source>
        <dbReference type="Proteomes" id="UP000244173"/>
    </source>
</evidence>
<dbReference type="STRING" id="1122240.GCA_000620105_03529"/>
<keyword evidence="2" id="KW-1185">Reference proteome</keyword>
<dbReference type="AlphaFoldDB" id="A0A2S0PCQ9"/>
<name>A0A2S0PCQ9_9NEIS</name>
<dbReference type="KEGG" id="maer:DAI18_14715"/>
<dbReference type="EMBL" id="CP028519">
    <property type="protein sequence ID" value="AVY95156.1"/>
    <property type="molecule type" value="Genomic_DNA"/>
</dbReference>
<evidence type="ECO:0000313" key="1">
    <source>
        <dbReference type="EMBL" id="AVY95156.1"/>
    </source>
</evidence>
<dbReference type="SUPFAM" id="SSF48452">
    <property type="entry name" value="TPR-like"/>
    <property type="match status" value="1"/>
</dbReference>
<dbReference type="Gene3D" id="1.25.40.10">
    <property type="entry name" value="Tetratricopeptide repeat domain"/>
    <property type="match status" value="1"/>
</dbReference>
<dbReference type="RefSeq" id="WP_107889783.1">
    <property type="nucleotide sequence ID" value="NZ_CP028519.1"/>
</dbReference>
<reference evidence="1 2" key="1">
    <citation type="submission" date="2018-04" db="EMBL/GenBank/DDBJ databases">
        <title>Denitrifier Microvirgula.</title>
        <authorList>
            <person name="Anderson E."/>
            <person name="Jang J."/>
            <person name="Ishii S."/>
        </authorList>
    </citation>
    <scope>NUCLEOTIDE SEQUENCE [LARGE SCALE GENOMIC DNA]</scope>
    <source>
        <strain evidence="1 2">BE2.4</strain>
    </source>
</reference>
<dbReference type="Pfam" id="PF13181">
    <property type="entry name" value="TPR_8"/>
    <property type="match status" value="1"/>
</dbReference>
<protein>
    <submittedName>
        <fullName evidence="1">Uncharacterized protein</fullName>
    </submittedName>
</protein>
<dbReference type="OrthoDB" id="8776071at2"/>
<dbReference type="InterPro" id="IPR019734">
    <property type="entry name" value="TPR_rpt"/>
</dbReference>